<protein>
    <submittedName>
        <fullName evidence="2">Uncharacterized protein</fullName>
    </submittedName>
</protein>
<dbReference type="EMBL" id="JAYMYQ010000003">
    <property type="protein sequence ID" value="KAK7344577.1"/>
    <property type="molecule type" value="Genomic_DNA"/>
</dbReference>
<comment type="caution">
    <text evidence="2">The sequence shown here is derived from an EMBL/GenBank/DDBJ whole genome shotgun (WGS) entry which is preliminary data.</text>
</comment>
<sequence>MEGEIGPQCSFEKGREVAGWKRTHGNYVDEAPVTRGIMAIRGENLGAHNGNHRSESRRMPRPEPPPARPRRGGGSCTTGPTYHPLTVAGIAKLPLISPILHASPHISP</sequence>
<keyword evidence="3" id="KW-1185">Reference proteome</keyword>
<reference evidence="2 3" key="1">
    <citation type="submission" date="2024-01" db="EMBL/GenBank/DDBJ databases">
        <title>The genomes of 5 underutilized Papilionoideae crops provide insights into root nodulation and disease resistanc.</title>
        <authorList>
            <person name="Jiang F."/>
        </authorList>
    </citation>
    <scope>NUCLEOTIDE SEQUENCE [LARGE SCALE GENOMIC DNA]</scope>
    <source>
        <strain evidence="2">LVBAO_FW01</strain>
        <tissue evidence="2">Leaves</tissue>
    </source>
</reference>
<dbReference type="AlphaFoldDB" id="A0AAN9LYL9"/>
<evidence type="ECO:0000313" key="3">
    <source>
        <dbReference type="Proteomes" id="UP001367508"/>
    </source>
</evidence>
<gene>
    <name evidence="2" type="ORF">VNO77_14345</name>
</gene>
<dbReference type="Proteomes" id="UP001367508">
    <property type="component" value="Unassembled WGS sequence"/>
</dbReference>
<feature type="region of interest" description="Disordered" evidence="1">
    <location>
        <begin position="44"/>
        <end position="81"/>
    </location>
</feature>
<name>A0AAN9LYL9_CANGL</name>
<organism evidence="2 3">
    <name type="scientific">Canavalia gladiata</name>
    <name type="common">Sword bean</name>
    <name type="synonym">Dolichos gladiatus</name>
    <dbReference type="NCBI Taxonomy" id="3824"/>
    <lineage>
        <taxon>Eukaryota</taxon>
        <taxon>Viridiplantae</taxon>
        <taxon>Streptophyta</taxon>
        <taxon>Embryophyta</taxon>
        <taxon>Tracheophyta</taxon>
        <taxon>Spermatophyta</taxon>
        <taxon>Magnoliopsida</taxon>
        <taxon>eudicotyledons</taxon>
        <taxon>Gunneridae</taxon>
        <taxon>Pentapetalae</taxon>
        <taxon>rosids</taxon>
        <taxon>fabids</taxon>
        <taxon>Fabales</taxon>
        <taxon>Fabaceae</taxon>
        <taxon>Papilionoideae</taxon>
        <taxon>50 kb inversion clade</taxon>
        <taxon>NPAAA clade</taxon>
        <taxon>indigoferoid/millettioid clade</taxon>
        <taxon>Phaseoleae</taxon>
        <taxon>Canavalia</taxon>
    </lineage>
</organism>
<proteinExistence type="predicted"/>
<accession>A0AAN9LYL9</accession>
<feature type="compositionally biased region" description="Basic and acidic residues" evidence="1">
    <location>
        <begin position="52"/>
        <end position="61"/>
    </location>
</feature>
<evidence type="ECO:0000256" key="1">
    <source>
        <dbReference type="SAM" id="MobiDB-lite"/>
    </source>
</evidence>
<evidence type="ECO:0000313" key="2">
    <source>
        <dbReference type="EMBL" id="KAK7344577.1"/>
    </source>
</evidence>